<dbReference type="GO" id="GO:0051536">
    <property type="term" value="F:iron-sulfur cluster binding"/>
    <property type="evidence" value="ECO:0007669"/>
    <property type="project" value="InterPro"/>
</dbReference>
<dbReference type="GO" id="GO:0009055">
    <property type="term" value="F:electron transfer activity"/>
    <property type="evidence" value="ECO:0007669"/>
    <property type="project" value="InterPro"/>
</dbReference>
<name>A0A2C6MIJ1_9FIRM</name>
<evidence type="ECO:0000259" key="2">
    <source>
        <dbReference type="Pfam" id="PF01314"/>
    </source>
</evidence>
<dbReference type="Pfam" id="PF01314">
    <property type="entry name" value="AFOR_C"/>
    <property type="match status" value="1"/>
</dbReference>
<dbReference type="PANTHER" id="PTHR30038">
    <property type="entry name" value="ALDEHYDE FERREDOXIN OXIDOREDUCTASE"/>
    <property type="match status" value="1"/>
</dbReference>
<dbReference type="Proteomes" id="UP000222564">
    <property type="component" value="Unassembled WGS sequence"/>
</dbReference>
<dbReference type="InterPro" id="IPR036021">
    <property type="entry name" value="Tungsten_al_ferr_oxy-like_C"/>
</dbReference>
<sequence length="149" mass="16722">MKEFLLGITGLWKVVKHYEEWSALAGCLEACKNTIVNMEIVDFTMAARLMKAVAGWDMDGQEVQALCERVVNLERAFNTREGLSRQDDTLPGRFTDEPLPAAWWSCRPCWRILPGQRLGDFYRTSHLQQTQGVGPGQGGPGIEGAWLHS</sequence>
<comment type="caution">
    <text evidence="3">The sequence shown here is derived from an EMBL/GenBank/DDBJ whole genome shotgun (WGS) entry which is preliminary data.</text>
</comment>
<evidence type="ECO:0000313" key="3">
    <source>
        <dbReference type="EMBL" id="PHJ39642.1"/>
    </source>
</evidence>
<feature type="region of interest" description="Disordered" evidence="1">
    <location>
        <begin position="129"/>
        <end position="149"/>
    </location>
</feature>
<evidence type="ECO:0000256" key="1">
    <source>
        <dbReference type="SAM" id="MobiDB-lite"/>
    </source>
</evidence>
<dbReference type="Gene3D" id="1.10.599.10">
    <property type="entry name" value="Aldehyde Ferredoxin Oxidoreductase Protein, subunit A, domain 3"/>
    <property type="match status" value="1"/>
</dbReference>
<organism evidence="3 4">
    <name type="scientific">Desulforamulus profundi</name>
    <dbReference type="NCBI Taxonomy" id="1383067"/>
    <lineage>
        <taxon>Bacteria</taxon>
        <taxon>Bacillati</taxon>
        <taxon>Bacillota</taxon>
        <taxon>Clostridia</taxon>
        <taxon>Eubacteriales</taxon>
        <taxon>Peptococcaceae</taxon>
        <taxon>Desulforamulus</taxon>
    </lineage>
</organism>
<dbReference type="AlphaFoldDB" id="A0A2C6MIJ1"/>
<feature type="compositionally biased region" description="Gly residues" evidence="1">
    <location>
        <begin position="133"/>
        <end position="142"/>
    </location>
</feature>
<dbReference type="SUPFAM" id="SSF48310">
    <property type="entry name" value="Aldehyde ferredoxin oxidoreductase, C-terminal domains"/>
    <property type="match status" value="1"/>
</dbReference>
<dbReference type="RefSeq" id="WP_238472760.1">
    <property type="nucleotide sequence ID" value="NZ_AWQQ01000017.1"/>
</dbReference>
<protein>
    <recommendedName>
        <fullName evidence="2">Aldehyde ferredoxin oxidoreductase C-terminal domain-containing protein</fullName>
    </recommendedName>
</protein>
<dbReference type="InterPro" id="IPR001203">
    <property type="entry name" value="OxRdtase_Ald_Fedxn_C"/>
</dbReference>
<evidence type="ECO:0000313" key="4">
    <source>
        <dbReference type="Proteomes" id="UP000222564"/>
    </source>
</evidence>
<feature type="domain" description="Aldehyde ferredoxin oxidoreductase C-terminal" evidence="2">
    <location>
        <begin position="13"/>
        <end position="101"/>
    </location>
</feature>
<dbReference type="InterPro" id="IPR051919">
    <property type="entry name" value="W-dependent_AOR"/>
</dbReference>
<dbReference type="GO" id="GO:0016625">
    <property type="term" value="F:oxidoreductase activity, acting on the aldehyde or oxo group of donors, iron-sulfur protein as acceptor"/>
    <property type="evidence" value="ECO:0007669"/>
    <property type="project" value="InterPro"/>
</dbReference>
<reference evidence="3 4" key="1">
    <citation type="submission" date="2013-09" db="EMBL/GenBank/DDBJ databases">
        <title>Biodegradation of hydrocarbons in the deep terrestrial subsurface : characterization of a microbial consortium composed of two Desulfotomaculum species originating from a deep geological formation.</title>
        <authorList>
            <person name="Aullo T."/>
            <person name="Berlendis S."/>
            <person name="Lascourreges J.-F."/>
            <person name="Dessort D."/>
            <person name="Saint-Laurent S."/>
            <person name="Schraauwers B."/>
            <person name="Mas J."/>
            <person name="Magot M."/>
            <person name="Ranchou-Peyruse A."/>
        </authorList>
    </citation>
    <scope>NUCLEOTIDE SEQUENCE [LARGE SCALE GENOMIC DNA]</scope>
    <source>
        <strain evidence="3 4">Bs107</strain>
    </source>
</reference>
<dbReference type="InterPro" id="IPR013985">
    <property type="entry name" value="Ald_Fedxn_OxRdtase_dom3"/>
</dbReference>
<dbReference type="PANTHER" id="PTHR30038:SF0">
    <property type="entry name" value="TUNGSTEN-CONTAINING ALDEHYDE FERREDOXIN OXIDOREDUCTASE"/>
    <property type="match status" value="1"/>
</dbReference>
<accession>A0A2C6MIJ1</accession>
<keyword evidence="4" id="KW-1185">Reference proteome</keyword>
<proteinExistence type="predicted"/>
<gene>
    <name evidence="3" type="ORF">P378_02185</name>
</gene>
<dbReference type="EMBL" id="AWQQ01000017">
    <property type="protein sequence ID" value="PHJ39642.1"/>
    <property type="molecule type" value="Genomic_DNA"/>
</dbReference>